<dbReference type="PANTHER" id="PTHR48228">
    <property type="entry name" value="SUCCINYL-COA--D-CITRAMALATE COA-TRANSFERASE"/>
    <property type="match status" value="1"/>
</dbReference>
<dbReference type="Proteomes" id="UP000183561">
    <property type="component" value="Unassembled WGS sequence"/>
</dbReference>
<dbReference type="InterPro" id="IPR044855">
    <property type="entry name" value="CoA-Trfase_III_dom3_sf"/>
</dbReference>
<keyword evidence="2" id="KW-1185">Reference proteome</keyword>
<dbReference type="GO" id="GO:0003824">
    <property type="term" value="F:catalytic activity"/>
    <property type="evidence" value="ECO:0007669"/>
    <property type="project" value="InterPro"/>
</dbReference>
<dbReference type="Pfam" id="PF02515">
    <property type="entry name" value="CoA_transf_3"/>
    <property type="match status" value="1"/>
</dbReference>
<dbReference type="InterPro" id="IPR050509">
    <property type="entry name" value="CoA-transferase_III"/>
</dbReference>
<sequence length="373" mass="39666">MTGPLSGVRVVEVAAIGPTPFAGMLLSDMGADVVRIDRPGSRPYLTPIDRGRRSITADLKDPTGSRLALDLIARADIVLEGFRPGVMERLGLGPDECLIRNPALVYGRMTGFGQSGDLSTLAGHDINYVALSGALELLGTADGPPLPPLNLLGDFGGGGMLLALGVTSALHHARTTGEGQVVDAAMTDGVSLLTAMYFGLQSTGTLGPRGSNGLDGGAPYYRAYETADAKWMAVGAIEPHFYDGLLRGLDLDPGELPDRNDRSQWPSLHETFERAFQRKSRDEWSSVFTAVDACVTPVLSLSEVDTHLHHVHRNAYEDVDGVTQPAPAPRFAVTPGRVQGPPPLPGQHTDQVLADWGISPGDVLVHDRSITRN</sequence>
<accession>A0A1H4L0Y7</accession>
<dbReference type="AlphaFoldDB" id="A0A1H4L0Y7"/>
<protein>
    <submittedName>
        <fullName evidence="1">Alpha-methylacyl-CoA racemase</fullName>
    </submittedName>
</protein>
<organism evidence="1 2">
    <name type="scientific">Rhodococcus koreensis</name>
    <dbReference type="NCBI Taxonomy" id="99653"/>
    <lineage>
        <taxon>Bacteria</taxon>
        <taxon>Bacillati</taxon>
        <taxon>Actinomycetota</taxon>
        <taxon>Actinomycetes</taxon>
        <taxon>Mycobacteriales</taxon>
        <taxon>Nocardiaceae</taxon>
        <taxon>Rhodococcus</taxon>
    </lineage>
</organism>
<evidence type="ECO:0000313" key="1">
    <source>
        <dbReference type="EMBL" id="SEB64391.1"/>
    </source>
</evidence>
<proteinExistence type="predicted"/>
<gene>
    <name evidence="1" type="ORF">SAMN04490239_1024</name>
</gene>
<dbReference type="EMBL" id="FNSV01000005">
    <property type="protein sequence ID" value="SEB64391.1"/>
    <property type="molecule type" value="Genomic_DNA"/>
</dbReference>
<dbReference type="InterPro" id="IPR023606">
    <property type="entry name" value="CoA-Trfase_III_dom_1_sf"/>
</dbReference>
<dbReference type="PANTHER" id="PTHR48228:SF5">
    <property type="entry name" value="ALPHA-METHYLACYL-COA RACEMASE"/>
    <property type="match status" value="1"/>
</dbReference>
<evidence type="ECO:0000313" key="2">
    <source>
        <dbReference type="Proteomes" id="UP000183561"/>
    </source>
</evidence>
<dbReference type="InterPro" id="IPR003673">
    <property type="entry name" value="CoA-Trfase_fam_III"/>
</dbReference>
<dbReference type="Gene3D" id="3.40.50.10540">
    <property type="entry name" value="Crotonobetainyl-coa:carnitine coa-transferase, domain 1"/>
    <property type="match status" value="1"/>
</dbReference>
<dbReference type="RefSeq" id="WP_167372131.1">
    <property type="nucleotide sequence ID" value="NZ_FNSV01000005.1"/>
</dbReference>
<dbReference type="SUPFAM" id="SSF89796">
    <property type="entry name" value="CoA-transferase family III (CaiB/BaiF)"/>
    <property type="match status" value="1"/>
</dbReference>
<name>A0A1H4L0Y7_9NOCA</name>
<dbReference type="Gene3D" id="3.30.1540.10">
    <property type="entry name" value="formyl-coa transferase, domain 3"/>
    <property type="match status" value="1"/>
</dbReference>
<reference evidence="2" key="1">
    <citation type="submission" date="2016-10" db="EMBL/GenBank/DDBJ databases">
        <authorList>
            <person name="Varghese N."/>
            <person name="Submissions S."/>
        </authorList>
    </citation>
    <scope>NUCLEOTIDE SEQUENCE [LARGE SCALE GENOMIC DNA]</scope>
    <source>
        <strain evidence="2">DSM 44498</strain>
    </source>
</reference>